<sequence>MGWLFGWDSKKDLIQHLETNGFYSPGYKLLRNSLVGNNHWSLLERPDGTVTISLELISVSEGKWGYKDLCEDMGPTHVNCPITFINLASPSQSKYAKEWRERVHSYHEHKRNRPKYANGQIWNIYGKEYRLDKKAEKRKGWVGTLIETGQLFRIPFRHLASGELIS</sequence>
<gene>
    <name evidence="1" type="ORF">ACCI49_00155</name>
</gene>
<comment type="caution">
    <text evidence="1">The sequence shown here is derived from an EMBL/GenBank/DDBJ whole genome shotgun (WGS) entry which is preliminary data.</text>
</comment>
<dbReference type="RefSeq" id="WP_371836934.1">
    <property type="nucleotide sequence ID" value="NZ_JBGMEK010000001.1"/>
</dbReference>
<accession>A0ABV4NUW4</accession>
<name>A0ABV4NUW4_9GAMM</name>
<reference evidence="1 2" key="1">
    <citation type="submission" date="2024-08" db="EMBL/GenBank/DDBJ databases">
        <authorList>
            <person name="Ishaq N."/>
        </authorList>
    </citation>
    <scope>NUCLEOTIDE SEQUENCE [LARGE SCALE GENOMIC DNA]</scope>
    <source>
        <strain evidence="1 2">DSM 18651</strain>
    </source>
</reference>
<evidence type="ECO:0000313" key="2">
    <source>
        <dbReference type="Proteomes" id="UP001569428"/>
    </source>
</evidence>
<dbReference type="EMBL" id="JBGMEK010000001">
    <property type="protein sequence ID" value="MFA0809313.1"/>
    <property type="molecule type" value="Genomic_DNA"/>
</dbReference>
<evidence type="ECO:0000313" key="1">
    <source>
        <dbReference type="EMBL" id="MFA0809313.1"/>
    </source>
</evidence>
<dbReference type="Proteomes" id="UP001569428">
    <property type="component" value="Unassembled WGS sequence"/>
</dbReference>
<protein>
    <submittedName>
        <fullName evidence="1">Uncharacterized protein</fullName>
    </submittedName>
</protein>
<proteinExistence type="predicted"/>
<organism evidence="1 2">
    <name type="scientific">Microbulbifer epialgicus</name>
    <dbReference type="NCBI Taxonomy" id="393907"/>
    <lineage>
        <taxon>Bacteria</taxon>
        <taxon>Pseudomonadati</taxon>
        <taxon>Pseudomonadota</taxon>
        <taxon>Gammaproteobacteria</taxon>
        <taxon>Cellvibrionales</taxon>
        <taxon>Microbulbiferaceae</taxon>
        <taxon>Microbulbifer</taxon>
    </lineage>
</organism>
<keyword evidence="2" id="KW-1185">Reference proteome</keyword>